<name>A0A9K3GPA5_9EUKA</name>
<evidence type="ECO:0000313" key="2">
    <source>
        <dbReference type="Proteomes" id="UP000265618"/>
    </source>
</evidence>
<organism evidence="1 2">
    <name type="scientific">Kipferlia bialata</name>
    <dbReference type="NCBI Taxonomy" id="797122"/>
    <lineage>
        <taxon>Eukaryota</taxon>
        <taxon>Metamonada</taxon>
        <taxon>Carpediemonas-like organisms</taxon>
        <taxon>Kipferlia</taxon>
    </lineage>
</organism>
<reference evidence="1 2" key="1">
    <citation type="journal article" date="2018" name="PLoS ONE">
        <title>The draft genome of Kipferlia bialata reveals reductive genome evolution in fornicate parasites.</title>
        <authorList>
            <person name="Tanifuji G."/>
            <person name="Takabayashi S."/>
            <person name="Kume K."/>
            <person name="Takagi M."/>
            <person name="Nakayama T."/>
            <person name="Kamikawa R."/>
            <person name="Inagaki Y."/>
            <person name="Hashimoto T."/>
        </authorList>
    </citation>
    <scope>NUCLEOTIDE SEQUENCE [LARGE SCALE GENOMIC DNA]</scope>
    <source>
        <strain evidence="1">NY0173</strain>
    </source>
</reference>
<feature type="non-terminal residue" evidence="1">
    <location>
        <position position="1"/>
    </location>
</feature>
<keyword evidence="2" id="KW-1185">Reference proteome</keyword>
<comment type="caution">
    <text evidence="1">The sequence shown here is derived from an EMBL/GenBank/DDBJ whole genome shotgun (WGS) entry which is preliminary data.</text>
</comment>
<sequence length="97" mass="10213">ASVLPRVSMLSLHTFSNICTLASQVLSMARARMGSQETDRYHATSCVQCSLLYLWVKGLTGGREVSDTFNAASASLVVNLCLSLSVLSTSVLGGSQG</sequence>
<dbReference type="AlphaFoldDB" id="A0A9K3GPA5"/>
<proteinExistence type="predicted"/>
<dbReference type="EMBL" id="BDIP01005331">
    <property type="protein sequence ID" value="GIQ89700.1"/>
    <property type="molecule type" value="Genomic_DNA"/>
</dbReference>
<protein>
    <submittedName>
        <fullName evidence="1">Uncharacterized protein</fullName>
    </submittedName>
</protein>
<dbReference type="Proteomes" id="UP000265618">
    <property type="component" value="Unassembled WGS sequence"/>
</dbReference>
<evidence type="ECO:0000313" key="1">
    <source>
        <dbReference type="EMBL" id="GIQ89700.1"/>
    </source>
</evidence>
<accession>A0A9K3GPA5</accession>
<gene>
    <name evidence="1" type="ORF">KIPB_012244</name>
</gene>